<name>A0A3P6PD56_DIBLA</name>
<evidence type="ECO:0000313" key="1">
    <source>
        <dbReference type="EMBL" id="VDK34169.1"/>
    </source>
</evidence>
<dbReference type="Proteomes" id="UP000281553">
    <property type="component" value="Unassembled WGS sequence"/>
</dbReference>
<gene>
    <name evidence="1" type="ORF">DILT_LOCUS555</name>
</gene>
<protein>
    <submittedName>
        <fullName evidence="1">Uncharacterized protein</fullName>
    </submittedName>
</protein>
<reference evidence="1 2" key="1">
    <citation type="submission" date="2018-11" db="EMBL/GenBank/DDBJ databases">
        <authorList>
            <consortium name="Pathogen Informatics"/>
        </authorList>
    </citation>
    <scope>NUCLEOTIDE SEQUENCE [LARGE SCALE GENOMIC DNA]</scope>
</reference>
<proteinExistence type="predicted"/>
<keyword evidence="2" id="KW-1185">Reference proteome</keyword>
<organism evidence="1 2">
    <name type="scientific">Dibothriocephalus latus</name>
    <name type="common">Fish tapeworm</name>
    <name type="synonym">Diphyllobothrium latum</name>
    <dbReference type="NCBI Taxonomy" id="60516"/>
    <lineage>
        <taxon>Eukaryota</taxon>
        <taxon>Metazoa</taxon>
        <taxon>Spiralia</taxon>
        <taxon>Lophotrochozoa</taxon>
        <taxon>Platyhelminthes</taxon>
        <taxon>Cestoda</taxon>
        <taxon>Eucestoda</taxon>
        <taxon>Diphyllobothriidea</taxon>
        <taxon>Diphyllobothriidae</taxon>
        <taxon>Dibothriocephalus</taxon>
    </lineage>
</organism>
<dbReference type="SMR" id="A0A3P6PD56"/>
<evidence type="ECO:0000313" key="2">
    <source>
        <dbReference type="Proteomes" id="UP000281553"/>
    </source>
</evidence>
<dbReference type="EMBL" id="UYRU01002429">
    <property type="protein sequence ID" value="VDK34169.1"/>
    <property type="molecule type" value="Genomic_DNA"/>
</dbReference>
<dbReference type="OrthoDB" id="10626602at2759"/>
<dbReference type="AlphaFoldDB" id="A0A3P6PD56"/>
<sequence>MQFWLLFDLEQGVLRVSAGRYWHGRFMGLLRSNDLEIANDRVRLGEEQTFDNFSSWRTSSSLELEEKRTMDASEVNQIFKEPLERIPASYRKRFINLAKAGSQSQNDTNISSAHVSRVLSVLNRLGEDKYPSV</sequence>
<accession>A0A3P6PD56</accession>